<organism evidence="2 3">
    <name type="scientific">Brevibacterium aurantiacum</name>
    <dbReference type="NCBI Taxonomy" id="273384"/>
    <lineage>
        <taxon>Bacteria</taxon>
        <taxon>Bacillati</taxon>
        <taxon>Actinomycetota</taxon>
        <taxon>Actinomycetes</taxon>
        <taxon>Micrococcales</taxon>
        <taxon>Brevibacteriaceae</taxon>
        <taxon>Brevibacterium</taxon>
    </lineage>
</organism>
<accession>A0A2A3YZR7</accession>
<feature type="chain" id="PRO_5013240661" description="Lipoprotein" evidence="1">
    <location>
        <begin position="24"/>
        <end position="280"/>
    </location>
</feature>
<protein>
    <recommendedName>
        <fullName evidence="4">Lipoprotein</fullName>
    </recommendedName>
</protein>
<dbReference type="EMBL" id="NRGQ01000002">
    <property type="protein sequence ID" value="PCC44758.1"/>
    <property type="molecule type" value="Genomic_DNA"/>
</dbReference>
<feature type="signal peptide" evidence="1">
    <location>
        <begin position="1"/>
        <end position="23"/>
    </location>
</feature>
<proteinExistence type="predicted"/>
<dbReference type="Proteomes" id="UP000218620">
    <property type="component" value="Unassembled WGS sequence"/>
</dbReference>
<name>A0A2A3YZR7_BREAU</name>
<reference evidence="2 3" key="1">
    <citation type="journal article" date="2017" name="Elife">
        <title>Extensive horizontal gene transfer in cheese-associated bacteria.</title>
        <authorList>
            <person name="Bonham K.S."/>
            <person name="Wolfe B.E."/>
            <person name="Dutton R.J."/>
        </authorList>
    </citation>
    <scope>NUCLEOTIDE SEQUENCE [LARGE SCALE GENOMIC DNA]</scope>
    <source>
        <strain evidence="2 3">962_8</strain>
    </source>
</reference>
<evidence type="ECO:0008006" key="4">
    <source>
        <dbReference type="Google" id="ProtNLM"/>
    </source>
</evidence>
<dbReference type="PROSITE" id="PS51257">
    <property type="entry name" value="PROKAR_LIPOPROTEIN"/>
    <property type="match status" value="1"/>
</dbReference>
<evidence type="ECO:0000256" key="1">
    <source>
        <dbReference type="SAM" id="SignalP"/>
    </source>
</evidence>
<evidence type="ECO:0000313" key="2">
    <source>
        <dbReference type="EMBL" id="PCC44758.1"/>
    </source>
</evidence>
<dbReference type="AlphaFoldDB" id="A0A2A3YZR7"/>
<dbReference type="RefSeq" id="WP_096177370.1">
    <property type="nucleotide sequence ID" value="NZ_NRGQ01000002.1"/>
</dbReference>
<keyword evidence="1" id="KW-0732">Signal</keyword>
<comment type="caution">
    <text evidence="2">The sequence shown here is derived from an EMBL/GenBank/DDBJ whole genome shotgun (WGS) entry which is preliminary data.</text>
</comment>
<gene>
    <name evidence="2" type="ORF">CIK65_00925</name>
</gene>
<evidence type="ECO:0000313" key="3">
    <source>
        <dbReference type="Proteomes" id="UP000218620"/>
    </source>
</evidence>
<sequence length="280" mass="31076">MKLKLALPAVCLTAILTGCGSTATTVVETPKATTSAIDSKLEETLKSTQDWNPLDSSDYDLPNKATDHFNESQVNSVAEDVIGLLENQLKFQQAGSRDEVLDDVDKFIASAPGRISHDLKGSKKASMEGDDELWPVAYVQEVGSAYTIKDESRTTYAWRVREKNMFGTKGVEVLVLHRTFYRLTNESDDENFVSVGRWIGLSTIDPEYAESSKDYAYTINYAYAGANLCDAHSSYLLVPTDKEEDEAFSGKLTSVPSKEFVPHSDFKVNEEAREQALQRC</sequence>